<dbReference type="InterPro" id="IPR011604">
    <property type="entry name" value="PDDEXK-like_dom_sf"/>
</dbReference>
<evidence type="ECO:0000259" key="1">
    <source>
        <dbReference type="Pfam" id="PF09588"/>
    </source>
</evidence>
<sequence>METIEQTNNAYPSHGNLAAAILCQLLEELLWVFVWVSPNIECSFFQVYLVKCLCCHSPGMQGIDLSAYALGLPPEEKLSYIQKLQSVGLIQCPFKTQPQFWTKKKEDFKSLVKQTDRNDLIFFLIYKPNSTKSQSATEKPIECVKSLDSYKKYIAGYLRDTSAMKLPNGKSVVKGLVTHSMAFSKPPLNCWVVLHSHGGVACGHCDCIGGLGGTCSHVGVLLWGVVNISEETCTSTIQRWHNKSATKHPVSIAFTFNTMKYELPTTISQLKTSQKTKRRDNDYELCTKETFVEILRKLDLEKNAPVCLHLLIDPFSDKYVPVQVRTPLPKRLTSLFDKTLVNLPIEEIQAKCQEYLGVYSITQEQALALEIVTKQQTHCKQWNHGREGRVTASKIYQVTRTSLTAPSKSLVQQIVYPMDCSFTSEATDWGIKHEHHALNTLKAHMKERNNHSAFEIENAGLHVSTSHGYIAASPDGIFKCPCHGSTVQQQMFACELKKAYFCVYTTKDFAFIEVPYDETLVTEQIVPKAKLYVLQVALPELLTRYWTVVRYEKKTPAEKSGTNVQDGCQTETSVNSTLCHCNGLVSIPKDNSSVVVCANLSCRVKRYHKFCLESLGKKRFSSK</sequence>
<accession>A0A8J2RZ16</accession>
<dbReference type="Pfam" id="PF09588">
    <property type="entry name" value="YqaJ"/>
    <property type="match status" value="1"/>
</dbReference>
<dbReference type="AlphaFoldDB" id="A0A8J2RZ16"/>
<dbReference type="GO" id="GO:0006281">
    <property type="term" value="P:DNA repair"/>
    <property type="evidence" value="ECO:0007669"/>
    <property type="project" value="UniProtKB-ARBA"/>
</dbReference>
<dbReference type="InterPro" id="IPR019080">
    <property type="entry name" value="YqaJ_viral_recombinase"/>
</dbReference>
<comment type="caution">
    <text evidence="2">The sequence shown here is derived from an EMBL/GenBank/DDBJ whole genome shotgun (WGS) entry which is preliminary data.</text>
</comment>
<dbReference type="InterPro" id="IPR011335">
    <property type="entry name" value="Restrct_endonuc-II-like"/>
</dbReference>
<name>A0A8J2RZ16_9CRUS</name>
<feature type="domain" description="YqaJ viral recombinase" evidence="1">
    <location>
        <begin position="381"/>
        <end position="499"/>
    </location>
</feature>
<dbReference type="PANTHER" id="PTHR47526:SF3">
    <property type="entry name" value="PHD-TYPE DOMAIN-CONTAINING PROTEIN"/>
    <property type="match status" value="1"/>
</dbReference>
<dbReference type="EMBL" id="CAKKLH010000310">
    <property type="protein sequence ID" value="CAH0111141.1"/>
    <property type="molecule type" value="Genomic_DNA"/>
</dbReference>
<organism evidence="2 3">
    <name type="scientific">Daphnia galeata</name>
    <dbReference type="NCBI Taxonomy" id="27404"/>
    <lineage>
        <taxon>Eukaryota</taxon>
        <taxon>Metazoa</taxon>
        <taxon>Ecdysozoa</taxon>
        <taxon>Arthropoda</taxon>
        <taxon>Crustacea</taxon>
        <taxon>Branchiopoda</taxon>
        <taxon>Diplostraca</taxon>
        <taxon>Cladocera</taxon>
        <taxon>Anomopoda</taxon>
        <taxon>Daphniidae</taxon>
        <taxon>Daphnia</taxon>
    </lineage>
</organism>
<dbReference type="CDD" id="cd22343">
    <property type="entry name" value="PDDEXK_lambda_exonuclease-like"/>
    <property type="match status" value="1"/>
</dbReference>
<proteinExistence type="predicted"/>
<dbReference type="Proteomes" id="UP000789390">
    <property type="component" value="Unassembled WGS sequence"/>
</dbReference>
<dbReference type="Gene3D" id="3.90.320.10">
    <property type="match status" value="1"/>
</dbReference>
<protein>
    <recommendedName>
        <fullName evidence="1">YqaJ viral recombinase domain-containing protein</fullName>
    </recommendedName>
</protein>
<gene>
    <name evidence="2" type="ORF">DGAL_LOCUS14757</name>
</gene>
<reference evidence="2" key="1">
    <citation type="submission" date="2021-11" db="EMBL/GenBank/DDBJ databases">
        <authorList>
            <person name="Schell T."/>
        </authorList>
    </citation>
    <scope>NUCLEOTIDE SEQUENCE</scope>
    <source>
        <strain evidence="2">M5</strain>
    </source>
</reference>
<evidence type="ECO:0000313" key="3">
    <source>
        <dbReference type="Proteomes" id="UP000789390"/>
    </source>
</evidence>
<evidence type="ECO:0000313" key="2">
    <source>
        <dbReference type="EMBL" id="CAH0111141.1"/>
    </source>
</evidence>
<keyword evidence="3" id="KW-1185">Reference proteome</keyword>
<dbReference type="PANTHER" id="PTHR47526">
    <property type="entry name" value="ATP-DEPENDENT DNA HELICASE"/>
    <property type="match status" value="1"/>
</dbReference>
<dbReference type="OrthoDB" id="6377747at2759"/>
<dbReference type="SUPFAM" id="SSF52980">
    <property type="entry name" value="Restriction endonuclease-like"/>
    <property type="match status" value="1"/>
</dbReference>